<feature type="compositionally biased region" description="Polar residues" evidence="1">
    <location>
        <begin position="78"/>
        <end position="90"/>
    </location>
</feature>
<evidence type="ECO:0000256" key="1">
    <source>
        <dbReference type="SAM" id="MobiDB-lite"/>
    </source>
</evidence>
<dbReference type="EMBL" id="AVOT02001681">
    <property type="protein sequence ID" value="MBW0467798.1"/>
    <property type="molecule type" value="Genomic_DNA"/>
</dbReference>
<accession>A0A9Q3GHM9</accession>
<name>A0A9Q3GHM9_9BASI</name>
<proteinExistence type="predicted"/>
<evidence type="ECO:0000313" key="3">
    <source>
        <dbReference type="Proteomes" id="UP000765509"/>
    </source>
</evidence>
<gene>
    <name evidence="2" type="ORF">O181_007513</name>
</gene>
<feature type="compositionally biased region" description="Low complexity" evidence="1">
    <location>
        <begin position="7"/>
        <end position="19"/>
    </location>
</feature>
<sequence>MGFKCQSNSSFSSLTHFSSPIEQNKPNLPWKDSPHPHMPREQTPWHPTQGSSGTCWSEDLFCEPSQHNEPPVPGPIQASDSQLSSHENNLTLEPEPEVAPMQSTEDPFSKYQFQHCSCYQPSLSLSCQAPLNNHHL</sequence>
<dbReference type="AlphaFoldDB" id="A0A9Q3GHM9"/>
<evidence type="ECO:0000313" key="2">
    <source>
        <dbReference type="EMBL" id="MBW0467798.1"/>
    </source>
</evidence>
<protein>
    <submittedName>
        <fullName evidence="2">Uncharacterized protein</fullName>
    </submittedName>
</protein>
<feature type="compositionally biased region" description="Polar residues" evidence="1">
    <location>
        <begin position="45"/>
        <end position="55"/>
    </location>
</feature>
<organism evidence="2 3">
    <name type="scientific">Austropuccinia psidii MF-1</name>
    <dbReference type="NCBI Taxonomy" id="1389203"/>
    <lineage>
        <taxon>Eukaryota</taxon>
        <taxon>Fungi</taxon>
        <taxon>Dikarya</taxon>
        <taxon>Basidiomycota</taxon>
        <taxon>Pucciniomycotina</taxon>
        <taxon>Pucciniomycetes</taxon>
        <taxon>Pucciniales</taxon>
        <taxon>Sphaerophragmiaceae</taxon>
        <taxon>Austropuccinia</taxon>
    </lineage>
</organism>
<reference evidence="2" key="1">
    <citation type="submission" date="2021-03" db="EMBL/GenBank/DDBJ databases">
        <title>Draft genome sequence of rust myrtle Austropuccinia psidii MF-1, a brazilian biotype.</title>
        <authorList>
            <person name="Quecine M.C."/>
            <person name="Pachon D.M.R."/>
            <person name="Bonatelli M.L."/>
            <person name="Correr F.H."/>
            <person name="Franceschini L.M."/>
            <person name="Leite T.F."/>
            <person name="Margarido G.R.A."/>
            <person name="Almeida C.A."/>
            <person name="Ferrarezi J.A."/>
            <person name="Labate C.A."/>
        </authorList>
    </citation>
    <scope>NUCLEOTIDE SEQUENCE</scope>
    <source>
        <strain evidence="2">MF-1</strain>
    </source>
</reference>
<keyword evidence="3" id="KW-1185">Reference proteome</keyword>
<feature type="region of interest" description="Disordered" evidence="1">
    <location>
        <begin position="1"/>
        <end position="90"/>
    </location>
</feature>
<dbReference type="Proteomes" id="UP000765509">
    <property type="component" value="Unassembled WGS sequence"/>
</dbReference>
<comment type="caution">
    <text evidence="2">The sequence shown here is derived from an EMBL/GenBank/DDBJ whole genome shotgun (WGS) entry which is preliminary data.</text>
</comment>